<organism evidence="2 3">
    <name type="scientific">Stanieria cyanosphaera (strain ATCC 29371 / PCC 7437)</name>
    <dbReference type="NCBI Taxonomy" id="111780"/>
    <lineage>
        <taxon>Bacteria</taxon>
        <taxon>Bacillati</taxon>
        <taxon>Cyanobacteriota</taxon>
        <taxon>Cyanophyceae</taxon>
        <taxon>Pleurocapsales</taxon>
        <taxon>Dermocarpellaceae</taxon>
        <taxon>Stanieria</taxon>
    </lineage>
</organism>
<reference evidence="3" key="1">
    <citation type="journal article" date="2013" name="Proc. Natl. Acad. Sci. U.S.A.">
        <title>Improving the coverage of the cyanobacterial phylum using diversity-driven genome sequencing.</title>
        <authorList>
            <person name="Shih P.M."/>
            <person name="Wu D."/>
            <person name="Latifi A."/>
            <person name="Axen S.D."/>
            <person name="Fewer D.P."/>
            <person name="Talla E."/>
            <person name="Calteau A."/>
            <person name="Cai F."/>
            <person name="Tandeau de Marsac N."/>
            <person name="Rippka R."/>
            <person name="Herdman M."/>
            <person name="Sivonen K."/>
            <person name="Coursin T."/>
            <person name="Laurent T."/>
            <person name="Goodwin L."/>
            <person name="Nolan M."/>
            <person name="Davenport K.W."/>
            <person name="Han C.S."/>
            <person name="Rubin E.M."/>
            <person name="Eisen J.A."/>
            <person name="Woyke T."/>
            <person name="Gugger M."/>
            <person name="Kerfeld C.A."/>
        </authorList>
    </citation>
    <scope>NUCLEOTIDE SEQUENCE [LARGE SCALE GENOMIC DNA]</scope>
    <source>
        <strain evidence="3">ATCC 29371 / PCC 7437</strain>
    </source>
</reference>
<evidence type="ECO:0000256" key="1">
    <source>
        <dbReference type="SAM" id="MobiDB-lite"/>
    </source>
</evidence>
<evidence type="ECO:0000313" key="2">
    <source>
        <dbReference type="EMBL" id="AFZ33946.1"/>
    </source>
</evidence>
<dbReference type="GO" id="GO:0031470">
    <property type="term" value="C:carboxysome"/>
    <property type="evidence" value="ECO:0007669"/>
    <property type="project" value="UniProtKB-ARBA"/>
</dbReference>
<keyword evidence="3" id="KW-1185">Reference proteome</keyword>
<dbReference type="InterPro" id="IPR011004">
    <property type="entry name" value="Trimer_LpxA-like_sf"/>
</dbReference>
<name>K9XPH1_STAC7</name>
<gene>
    <name evidence="2" type="ordered locus">Sta7437_0334</name>
</gene>
<dbReference type="HOGENOM" id="CLU_069354_0_0_3"/>
<dbReference type="RefSeq" id="WP_015191619.1">
    <property type="nucleotide sequence ID" value="NC_019748.1"/>
</dbReference>
<sequence length="243" mass="25864">MYLPPLQPVSNSDIRVCGDVTIHPTASIAPGVILQAGPNSSIVIEAEVCIGMGAIINAYQGSMKIKSGAILGSGVLIIGTGIIGNNACIGSATTIFNTSVAPLTVITPGSIVGDTSRQIKENQATEPTNLSQLDETENSQNLSTEENTTVLETDDFWAETSLESQPSISIVNNNGLEEKQVEESSSVSISELNGFEKIDLENHQIETQPNQSSVVGQVYINQLLLTLFPQGQAWKKNLPKKLE</sequence>
<dbReference type="SUPFAM" id="SSF51161">
    <property type="entry name" value="Trimeric LpxA-like enzymes"/>
    <property type="match status" value="1"/>
</dbReference>
<feature type="region of interest" description="Disordered" evidence="1">
    <location>
        <begin position="123"/>
        <end position="147"/>
    </location>
</feature>
<dbReference type="KEGG" id="scs:Sta7437_0334"/>
<proteinExistence type="predicted"/>
<dbReference type="PATRIC" id="fig|111780.3.peg.344"/>
<dbReference type="eggNOG" id="COG0663">
    <property type="taxonomic scope" value="Bacteria"/>
</dbReference>
<dbReference type="GO" id="GO:0043886">
    <property type="term" value="F:structural constituent of carboxysome shell"/>
    <property type="evidence" value="ECO:0007669"/>
    <property type="project" value="UniProtKB-ARBA"/>
</dbReference>
<dbReference type="STRING" id="111780.Sta7437_0334"/>
<evidence type="ECO:0000313" key="3">
    <source>
        <dbReference type="Proteomes" id="UP000010473"/>
    </source>
</evidence>
<dbReference type="Proteomes" id="UP000010473">
    <property type="component" value="Chromosome"/>
</dbReference>
<dbReference type="EMBL" id="CP003653">
    <property type="protein sequence ID" value="AFZ33946.1"/>
    <property type="molecule type" value="Genomic_DNA"/>
</dbReference>
<protein>
    <submittedName>
        <fullName evidence="2">Carbon dioxide concentrating mechanism protein</fullName>
    </submittedName>
</protein>
<dbReference type="Gene3D" id="2.160.10.10">
    <property type="entry name" value="Hexapeptide repeat proteins"/>
    <property type="match status" value="1"/>
</dbReference>
<accession>K9XPH1</accession>
<dbReference type="AlphaFoldDB" id="K9XPH1"/>
<dbReference type="OrthoDB" id="481965at2"/>